<feature type="non-terminal residue" evidence="2">
    <location>
        <position position="1"/>
    </location>
</feature>
<evidence type="ECO:0000256" key="1">
    <source>
        <dbReference type="SAM" id="MobiDB-lite"/>
    </source>
</evidence>
<reference evidence="2" key="1">
    <citation type="submission" date="2015-07" db="EMBL/GenBank/DDBJ databases">
        <title>Transcriptome Assembly of Anthurium amnicola.</title>
        <authorList>
            <person name="Suzuki J."/>
        </authorList>
    </citation>
    <scope>NUCLEOTIDE SEQUENCE</scope>
</reference>
<organism evidence="2">
    <name type="scientific">Anthurium amnicola</name>
    <dbReference type="NCBI Taxonomy" id="1678845"/>
    <lineage>
        <taxon>Eukaryota</taxon>
        <taxon>Viridiplantae</taxon>
        <taxon>Streptophyta</taxon>
        <taxon>Embryophyta</taxon>
        <taxon>Tracheophyta</taxon>
        <taxon>Spermatophyta</taxon>
        <taxon>Magnoliopsida</taxon>
        <taxon>Liliopsida</taxon>
        <taxon>Araceae</taxon>
        <taxon>Pothoideae</taxon>
        <taxon>Potheae</taxon>
        <taxon>Anthurium</taxon>
    </lineage>
</organism>
<feature type="compositionally biased region" description="Basic and acidic residues" evidence="1">
    <location>
        <begin position="1"/>
        <end position="15"/>
    </location>
</feature>
<evidence type="ECO:0000313" key="2">
    <source>
        <dbReference type="EMBL" id="JAT54442.1"/>
    </source>
</evidence>
<dbReference type="EMBL" id="GDJX01013494">
    <property type="protein sequence ID" value="JAT54442.1"/>
    <property type="molecule type" value="Transcribed_RNA"/>
</dbReference>
<gene>
    <name evidence="2" type="primary">TP04_0437_1</name>
    <name evidence="2" type="ORF">g.5835</name>
</gene>
<name>A0A1D1YII2_9ARAE</name>
<feature type="region of interest" description="Disordered" evidence="1">
    <location>
        <begin position="1"/>
        <end position="38"/>
    </location>
</feature>
<dbReference type="AlphaFoldDB" id="A0A1D1YII2"/>
<protein>
    <submittedName>
        <fullName evidence="2">Microneme/rhoptry antigen</fullName>
    </submittedName>
</protein>
<proteinExistence type="predicted"/>
<sequence length="104" mass="11165">KPKDPKKPKKPKDPKTPAGSTGNDAADNPLGGIDMPKIKKNADGTFNVNQFTFQNESAAHDRQCAIQHNQCADGFNKDKNPDIPNVGACDTQQQTCNAGPSVFE</sequence>
<accession>A0A1D1YII2</accession>